<comment type="caution">
    <text evidence="1">The sequence shown here is derived from an EMBL/GenBank/DDBJ whole genome shotgun (WGS) entry which is preliminary data.</text>
</comment>
<keyword evidence="2" id="KW-1185">Reference proteome</keyword>
<proteinExistence type="predicted"/>
<accession>A0A3D9L7F6</accession>
<organism evidence="1 2">
    <name type="scientific">Marinoscillum furvescens DSM 4134</name>
    <dbReference type="NCBI Taxonomy" id="1122208"/>
    <lineage>
        <taxon>Bacteria</taxon>
        <taxon>Pseudomonadati</taxon>
        <taxon>Bacteroidota</taxon>
        <taxon>Cytophagia</taxon>
        <taxon>Cytophagales</taxon>
        <taxon>Reichenbachiellaceae</taxon>
        <taxon>Marinoscillum</taxon>
    </lineage>
</organism>
<evidence type="ECO:0000313" key="1">
    <source>
        <dbReference type="EMBL" id="REE00427.1"/>
    </source>
</evidence>
<protein>
    <submittedName>
        <fullName evidence="1">Ligand-binding SRPBCC domain-containing protein</fullName>
    </submittedName>
</protein>
<dbReference type="AlphaFoldDB" id="A0A3D9L7F6"/>
<sequence>MGNPKSMRLTLKTKVNSNISAVINGFDQKLFLALNPPFPQVKLKQFDGCETGDVVSLELNFLLFKQVWTSEITEESRTADRWYFVDVGVKLPFFLSGWEHEHIVEQEDSGSVIIDHIQYRTGTLFTDLLMYPALMLQFAYRRPIYRRFFRQ</sequence>
<dbReference type="Proteomes" id="UP000256779">
    <property type="component" value="Unassembled WGS sequence"/>
</dbReference>
<dbReference type="EMBL" id="QREG01000005">
    <property type="protein sequence ID" value="REE00427.1"/>
    <property type="molecule type" value="Genomic_DNA"/>
</dbReference>
<dbReference type="Gene3D" id="3.30.530.20">
    <property type="match status" value="1"/>
</dbReference>
<reference evidence="1 2" key="1">
    <citation type="submission" date="2018-07" db="EMBL/GenBank/DDBJ databases">
        <title>Genomic Encyclopedia of Type Strains, Phase IV (KMG-IV): sequencing the most valuable type-strain genomes for metagenomic binning, comparative biology and taxonomic classification.</title>
        <authorList>
            <person name="Goeker M."/>
        </authorList>
    </citation>
    <scope>NUCLEOTIDE SEQUENCE [LARGE SCALE GENOMIC DNA]</scope>
    <source>
        <strain evidence="1 2">DSM 4134</strain>
    </source>
</reference>
<evidence type="ECO:0000313" key="2">
    <source>
        <dbReference type="Proteomes" id="UP000256779"/>
    </source>
</evidence>
<dbReference type="InterPro" id="IPR023393">
    <property type="entry name" value="START-like_dom_sf"/>
</dbReference>
<name>A0A3D9L7F6_MARFU</name>
<gene>
    <name evidence="1" type="ORF">C7460_10548</name>
</gene>